<gene>
    <name evidence="13" type="ORF">ASCRUDRAFT_75636</name>
</gene>
<keyword evidence="5" id="KW-0460">Magnesium</keyword>
<dbReference type="GO" id="GO:0007165">
    <property type="term" value="P:signal transduction"/>
    <property type="evidence" value="ECO:0007669"/>
    <property type="project" value="InterPro"/>
</dbReference>
<evidence type="ECO:0000256" key="3">
    <source>
        <dbReference type="ARBA" id="ARBA00022741"/>
    </source>
</evidence>
<dbReference type="InterPro" id="IPR020849">
    <property type="entry name" value="Small_GTPase_Ras-type"/>
</dbReference>
<dbReference type="SUPFAM" id="SSF52540">
    <property type="entry name" value="P-loop containing nucleoside triphosphate hydrolases"/>
    <property type="match status" value="1"/>
</dbReference>
<dbReference type="PANTHER" id="PTHR24070">
    <property type="entry name" value="RAS, DI-RAS, AND RHEB FAMILY MEMBERS OF SMALL GTPASE SUPERFAMILY"/>
    <property type="match status" value="1"/>
</dbReference>
<dbReference type="AlphaFoldDB" id="A0A1D2VJ43"/>
<dbReference type="PROSITE" id="PS51421">
    <property type="entry name" value="RAS"/>
    <property type="match status" value="1"/>
</dbReference>
<comment type="similarity">
    <text evidence="10">Belongs to the small GTPase superfamily. Rheb family.</text>
</comment>
<keyword evidence="14" id="KW-1185">Reference proteome</keyword>
<keyword evidence="4" id="KW-0378">Hydrolase</keyword>
<dbReference type="Gene3D" id="3.40.50.300">
    <property type="entry name" value="P-loop containing nucleotide triphosphate hydrolases"/>
    <property type="match status" value="1"/>
</dbReference>
<evidence type="ECO:0000256" key="7">
    <source>
        <dbReference type="ARBA" id="ARBA00023136"/>
    </source>
</evidence>
<evidence type="ECO:0000256" key="11">
    <source>
        <dbReference type="ARBA" id="ARBA00046278"/>
    </source>
</evidence>
<evidence type="ECO:0000256" key="9">
    <source>
        <dbReference type="ARBA" id="ARBA00023289"/>
    </source>
</evidence>
<evidence type="ECO:0000313" key="13">
    <source>
        <dbReference type="EMBL" id="ODV61652.1"/>
    </source>
</evidence>
<dbReference type="InterPro" id="IPR005225">
    <property type="entry name" value="Small_GTP-bd"/>
</dbReference>
<evidence type="ECO:0000256" key="6">
    <source>
        <dbReference type="ARBA" id="ARBA00023134"/>
    </source>
</evidence>
<dbReference type="GO" id="GO:0005525">
    <property type="term" value="F:GTP binding"/>
    <property type="evidence" value="ECO:0007669"/>
    <property type="project" value="UniProtKB-KW"/>
</dbReference>
<dbReference type="InParanoid" id="A0A1D2VJ43"/>
<organism evidence="13 14">
    <name type="scientific">Ascoidea rubescens DSM 1968</name>
    <dbReference type="NCBI Taxonomy" id="1344418"/>
    <lineage>
        <taxon>Eukaryota</taxon>
        <taxon>Fungi</taxon>
        <taxon>Dikarya</taxon>
        <taxon>Ascomycota</taxon>
        <taxon>Saccharomycotina</taxon>
        <taxon>Saccharomycetes</taxon>
        <taxon>Ascoideaceae</taxon>
        <taxon>Ascoidea</taxon>
    </lineage>
</organism>
<evidence type="ECO:0000256" key="8">
    <source>
        <dbReference type="ARBA" id="ARBA00023288"/>
    </source>
</evidence>
<protein>
    <recommendedName>
        <fullName evidence="15">Ras-domain-containing protein</fullName>
    </recommendedName>
</protein>
<dbReference type="GO" id="GO:0003924">
    <property type="term" value="F:GTPase activity"/>
    <property type="evidence" value="ECO:0007669"/>
    <property type="project" value="InterPro"/>
</dbReference>
<comment type="catalytic activity">
    <reaction evidence="12">
        <text>GTP + H2O = GDP + phosphate + H(+)</text>
        <dbReference type="Rhea" id="RHEA:19669"/>
        <dbReference type="ChEBI" id="CHEBI:15377"/>
        <dbReference type="ChEBI" id="CHEBI:15378"/>
        <dbReference type="ChEBI" id="CHEBI:37565"/>
        <dbReference type="ChEBI" id="CHEBI:43474"/>
        <dbReference type="ChEBI" id="CHEBI:58189"/>
    </reaction>
    <physiologicalReaction direction="left-to-right" evidence="12">
        <dbReference type="Rhea" id="RHEA:19670"/>
    </physiologicalReaction>
</comment>
<dbReference type="SMART" id="SM00173">
    <property type="entry name" value="RAS"/>
    <property type="match status" value="1"/>
</dbReference>
<evidence type="ECO:0000256" key="1">
    <source>
        <dbReference type="ARBA" id="ARBA00022481"/>
    </source>
</evidence>
<dbReference type="PRINTS" id="PR00449">
    <property type="entry name" value="RASTRNSFRMNG"/>
</dbReference>
<evidence type="ECO:0000256" key="5">
    <source>
        <dbReference type="ARBA" id="ARBA00022842"/>
    </source>
</evidence>
<dbReference type="Proteomes" id="UP000095038">
    <property type="component" value="Unassembled WGS sequence"/>
</dbReference>
<evidence type="ECO:0000313" key="14">
    <source>
        <dbReference type="Proteomes" id="UP000095038"/>
    </source>
</evidence>
<dbReference type="OrthoDB" id="5976022at2759"/>
<keyword evidence="8" id="KW-0449">Lipoprotein</keyword>
<keyword evidence="1" id="KW-0488">Methylation</keyword>
<keyword evidence="9" id="KW-0636">Prenylation</keyword>
<dbReference type="STRING" id="1344418.A0A1D2VJ43"/>
<dbReference type="PROSITE" id="PS51419">
    <property type="entry name" value="RAB"/>
    <property type="match status" value="1"/>
</dbReference>
<accession>A0A1D2VJ43</accession>
<dbReference type="NCBIfam" id="TIGR00231">
    <property type="entry name" value="small_GTP"/>
    <property type="match status" value="1"/>
</dbReference>
<evidence type="ECO:0000256" key="10">
    <source>
        <dbReference type="ARBA" id="ARBA00037969"/>
    </source>
</evidence>
<dbReference type="Pfam" id="PF00071">
    <property type="entry name" value="Ras"/>
    <property type="match status" value="1"/>
</dbReference>
<dbReference type="EMBL" id="KV454479">
    <property type="protein sequence ID" value="ODV61652.1"/>
    <property type="molecule type" value="Genomic_DNA"/>
</dbReference>
<keyword evidence="3" id="KW-0547">Nucleotide-binding</keyword>
<keyword evidence="2" id="KW-0479">Metal-binding</keyword>
<dbReference type="SMART" id="SM00174">
    <property type="entry name" value="RHO"/>
    <property type="match status" value="1"/>
</dbReference>
<sequence>MNKPGISRKLAVVGARGVGKSSLTARYTQEKFLDSYYPTIENQFSKDVTIDKKLYNLEILDTAGQDEYSMMNDKHLIGIHGYILIYSVTSRSSFELISTIREKIVDSIIPLSDGDSVDIPFVIVGNKTDLNALRQVPTTEGEELGKKFNCPFIEVSAKDNINVDKCFKLVLTTVNKFIDPPISKESNCSIV</sequence>
<name>A0A1D2VJ43_9ASCO</name>
<reference evidence="14" key="1">
    <citation type="submission" date="2016-05" db="EMBL/GenBank/DDBJ databases">
        <title>Comparative genomics of biotechnologically important yeasts.</title>
        <authorList>
            <consortium name="DOE Joint Genome Institute"/>
            <person name="Riley R."/>
            <person name="Haridas S."/>
            <person name="Wolfe K.H."/>
            <person name="Lopes M.R."/>
            <person name="Hittinger C.T."/>
            <person name="Goker M."/>
            <person name="Salamov A."/>
            <person name="Wisecaver J."/>
            <person name="Long T.M."/>
            <person name="Aerts A.L."/>
            <person name="Barry K."/>
            <person name="Choi C."/>
            <person name="Clum A."/>
            <person name="Coughlan A.Y."/>
            <person name="Deshpande S."/>
            <person name="Douglass A.P."/>
            <person name="Hanson S.J."/>
            <person name="Klenk H.-P."/>
            <person name="Labutti K."/>
            <person name="Lapidus A."/>
            <person name="Lindquist E."/>
            <person name="Lipzen A."/>
            <person name="Meier-Kolthoff J.P."/>
            <person name="Ohm R.A."/>
            <person name="Otillar R.P."/>
            <person name="Pangilinan J."/>
            <person name="Peng Y."/>
            <person name="Rokas A."/>
            <person name="Rosa C.A."/>
            <person name="Scheuner C."/>
            <person name="Sibirny A.A."/>
            <person name="Slot J.C."/>
            <person name="Stielow J.B."/>
            <person name="Sun H."/>
            <person name="Kurtzman C.P."/>
            <person name="Blackwell M."/>
            <person name="Grigoriev I.V."/>
            <person name="Jeffries T.W."/>
        </authorList>
    </citation>
    <scope>NUCLEOTIDE SEQUENCE [LARGE SCALE GENOMIC DNA]</scope>
    <source>
        <strain evidence="14">DSM 1968</strain>
    </source>
</reference>
<proteinExistence type="inferred from homology"/>
<dbReference type="PROSITE" id="PS51420">
    <property type="entry name" value="RHO"/>
    <property type="match status" value="1"/>
</dbReference>
<dbReference type="SMART" id="SM00175">
    <property type="entry name" value="RAB"/>
    <property type="match status" value="1"/>
</dbReference>
<dbReference type="InterPro" id="IPR001806">
    <property type="entry name" value="Small_GTPase"/>
</dbReference>
<dbReference type="FunFam" id="3.40.50.300:FF:000273">
    <property type="entry name" value="GTP-binding protein Rheb homolog"/>
    <property type="match status" value="1"/>
</dbReference>
<comment type="subcellular location">
    <subcellularLocation>
        <location evidence="11">Endomembrane system</location>
        <topology evidence="11">Lipid-anchor</topology>
        <orientation evidence="11">Cytoplasmic side</orientation>
    </subcellularLocation>
</comment>
<dbReference type="GeneID" id="30966789"/>
<dbReference type="GO" id="GO:0012505">
    <property type="term" value="C:endomembrane system"/>
    <property type="evidence" value="ECO:0007669"/>
    <property type="project" value="UniProtKB-SubCell"/>
</dbReference>
<keyword evidence="7" id="KW-0472">Membrane</keyword>
<evidence type="ECO:0000256" key="2">
    <source>
        <dbReference type="ARBA" id="ARBA00022723"/>
    </source>
</evidence>
<dbReference type="InterPro" id="IPR027417">
    <property type="entry name" value="P-loop_NTPase"/>
</dbReference>
<dbReference type="RefSeq" id="XP_020047959.1">
    <property type="nucleotide sequence ID" value="XM_020193153.1"/>
</dbReference>
<evidence type="ECO:0000256" key="12">
    <source>
        <dbReference type="ARBA" id="ARBA00049117"/>
    </source>
</evidence>
<evidence type="ECO:0008006" key="15">
    <source>
        <dbReference type="Google" id="ProtNLM"/>
    </source>
</evidence>
<dbReference type="GO" id="GO:0016020">
    <property type="term" value="C:membrane"/>
    <property type="evidence" value="ECO:0007669"/>
    <property type="project" value="InterPro"/>
</dbReference>
<evidence type="ECO:0000256" key="4">
    <source>
        <dbReference type="ARBA" id="ARBA00022801"/>
    </source>
</evidence>
<keyword evidence="6" id="KW-0342">GTP-binding</keyword>
<dbReference type="GO" id="GO:0046872">
    <property type="term" value="F:metal ion binding"/>
    <property type="evidence" value="ECO:0007669"/>
    <property type="project" value="UniProtKB-KW"/>
</dbReference>